<organism evidence="1 2">
    <name type="scientific">Paraconexibacter antarcticus</name>
    <dbReference type="NCBI Taxonomy" id="2949664"/>
    <lineage>
        <taxon>Bacteria</taxon>
        <taxon>Bacillati</taxon>
        <taxon>Actinomycetota</taxon>
        <taxon>Thermoleophilia</taxon>
        <taxon>Solirubrobacterales</taxon>
        <taxon>Paraconexibacteraceae</taxon>
        <taxon>Paraconexibacter</taxon>
    </lineage>
</organism>
<name>A0ABY5DX93_9ACTN</name>
<proteinExistence type="predicted"/>
<dbReference type="Pfam" id="PF02585">
    <property type="entry name" value="PIG-L"/>
    <property type="match status" value="1"/>
</dbReference>
<reference evidence="1 2" key="1">
    <citation type="submission" date="2022-06" db="EMBL/GenBank/DDBJ databases">
        <title>Paraconexibacter antarcticus.</title>
        <authorList>
            <person name="Kim C.S."/>
        </authorList>
    </citation>
    <scope>NUCLEOTIDE SEQUENCE [LARGE SCALE GENOMIC DNA]</scope>
    <source>
        <strain evidence="1 2">02-257</strain>
    </source>
</reference>
<dbReference type="Proteomes" id="UP001056035">
    <property type="component" value="Chromosome"/>
</dbReference>
<accession>A0ABY5DX93</accession>
<protein>
    <submittedName>
        <fullName evidence="1">PIG-L family deacetylase</fullName>
    </submittedName>
</protein>
<dbReference type="PANTHER" id="PTHR12993:SF11">
    <property type="entry name" value="N-ACETYLGLUCOSAMINYL-PHOSPHATIDYLINOSITOL DE-N-ACETYLASE"/>
    <property type="match status" value="1"/>
</dbReference>
<dbReference type="InterPro" id="IPR003737">
    <property type="entry name" value="GlcNAc_PI_deacetylase-related"/>
</dbReference>
<evidence type="ECO:0000313" key="1">
    <source>
        <dbReference type="EMBL" id="UTI66648.1"/>
    </source>
</evidence>
<dbReference type="InterPro" id="IPR024078">
    <property type="entry name" value="LmbE-like_dom_sf"/>
</dbReference>
<dbReference type="SUPFAM" id="SSF102588">
    <property type="entry name" value="LmbE-like"/>
    <property type="match status" value="1"/>
</dbReference>
<dbReference type="Gene3D" id="3.40.50.10320">
    <property type="entry name" value="LmbE-like"/>
    <property type="match status" value="1"/>
</dbReference>
<dbReference type="RefSeq" id="WP_254573316.1">
    <property type="nucleotide sequence ID" value="NZ_CP098502.1"/>
</dbReference>
<keyword evidence="2" id="KW-1185">Reference proteome</keyword>
<gene>
    <name evidence="1" type="ORF">NBH00_10660</name>
</gene>
<dbReference type="EMBL" id="CP098502">
    <property type="protein sequence ID" value="UTI66648.1"/>
    <property type="molecule type" value="Genomic_DNA"/>
</dbReference>
<evidence type="ECO:0000313" key="2">
    <source>
        <dbReference type="Proteomes" id="UP001056035"/>
    </source>
</evidence>
<dbReference type="PANTHER" id="PTHR12993">
    <property type="entry name" value="N-ACETYLGLUCOSAMINYL-PHOSPHATIDYLINOSITOL DE-N-ACETYLASE-RELATED"/>
    <property type="match status" value="1"/>
</dbReference>
<sequence>MALLVPPRSRTGGIVALVAHPDDESLIAGGTLALAARAGVPTGILTLTRGELGPIGDPRLATPATLGEVRERELAEAATHLGAGWARCLHHPDGELPWVDVETAAAEVAAVLAPLAPAALLTFAPDGLYWHPDHIAAREIALRAAALAGPGGPCVYEACWEPETACALVAAAAARGLPASLWGLEPEAFGSPTDGLPLTRVDVSEVIDRKLRALRAHRTQIDRGHLFATLPDDLGTAHLGVEQWHVAGGPGPDVLGALLGEAVRV</sequence>